<dbReference type="Pfam" id="PF20684">
    <property type="entry name" value="Fung_rhodopsin"/>
    <property type="match status" value="1"/>
</dbReference>
<feature type="compositionally biased region" description="Polar residues" evidence="3">
    <location>
        <begin position="260"/>
        <end position="281"/>
    </location>
</feature>
<dbReference type="PANTHER" id="PTHR43702:SF13">
    <property type="entry name" value="MONOSACCHARIDE TRANSPORTER, PUTATIVE (AFU_ORTHOLOGUE AFUA_4G06630)-RELATED"/>
    <property type="match status" value="1"/>
</dbReference>
<evidence type="ECO:0000313" key="7">
    <source>
        <dbReference type="Proteomes" id="UP000279259"/>
    </source>
</evidence>
<dbReference type="STRING" id="1890683.A0A427XPD0"/>
<dbReference type="AlphaFoldDB" id="A0A427XPD0"/>
<accession>A0A427XPD0</accession>
<evidence type="ECO:0000259" key="5">
    <source>
        <dbReference type="Pfam" id="PF20684"/>
    </source>
</evidence>
<dbReference type="OrthoDB" id="5417844at2759"/>
<keyword evidence="4" id="KW-0812">Transmembrane</keyword>
<comment type="caution">
    <text evidence="6">The sequence shown here is derived from an EMBL/GenBank/DDBJ whole genome shotgun (WGS) entry which is preliminary data.</text>
</comment>
<dbReference type="InterPro" id="IPR036259">
    <property type="entry name" value="MFS_trans_sf"/>
</dbReference>
<dbReference type="GO" id="GO:0005886">
    <property type="term" value="C:plasma membrane"/>
    <property type="evidence" value="ECO:0007669"/>
    <property type="project" value="UniProtKB-SubCell"/>
</dbReference>
<dbReference type="PANTHER" id="PTHR43702">
    <property type="entry name" value="L-FUCOSE-PROTON SYMPORTER"/>
    <property type="match status" value="1"/>
</dbReference>
<keyword evidence="2" id="KW-1003">Cell membrane</keyword>
<evidence type="ECO:0000313" key="6">
    <source>
        <dbReference type="EMBL" id="RSH80683.1"/>
    </source>
</evidence>
<organism evidence="6 7">
    <name type="scientific">Saitozyma podzolica</name>
    <dbReference type="NCBI Taxonomy" id="1890683"/>
    <lineage>
        <taxon>Eukaryota</taxon>
        <taxon>Fungi</taxon>
        <taxon>Dikarya</taxon>
        <taxon>Basidiomycota</taxon>
        <taxon>Agaricomycotina</taxon>
        <taxon>Tremellomycetes</taxon>
        <taxon>Tremellales</taxon>
        <taxon>Trimorphomycetaceae</taxon>
        <taxon>Saitozyma</taxon>
    </lineage>
</organism>
<feature type="compositionally biased region" description="Basic and acidic residues" evidence="3">
    <location>
        <begin position="226"/>
        <end position="235"/>
    </location>
</feature>
<evidence type="ECO:0000256" key="2">
    <source>
        <dbReference type="ARBA" id="ARBA00022475"/>
    </source>
</evidence>
<keyword evidence="4" id="KW-1133">Transmembrane helix</keyword>
<dbReference type="InterPro" id="IPR049326">
    <property type="entry name" value="Rhodopsin_dom_fungi"/>
</dbReference>
<reference evidence="6 7" key="1">
    <citation type="submission" date="2018-11" db="EMBL/GenBank/DDBJ databases">
        <title>Genome sequence of Saitozyma podzolica DSM 27192.</title>
        <authorList>
            <person name="Aliyu H."/>
            <person name="Gorte O."/>
            <person name="Ochsenreither K."/>
        </authorList>
    </citation>
    <scope>NUCLEOTIDE SEQUENCE [LARGE SCALE GENOMIC DNA]</scope>
    <source>
        <strain evidence="6 7">DSM 27192</strain>
    </source>
</reference>
<dbReference type="InterPro" id="IPR050375">
    <property type="entry name" value="MFS_TsgA-like"/>
</dbReference>
<protein>
    <recommendedName>
        <fullName evidence="5">Rhodopsin domain-containing protein</fullName>
    </recommendedName>
</protein>
<feature type="region of interest" description="Disordered" evidence="3">
    <location>
        <begin position="297"/>
        <end position="338"/>
    </location>
</feature>
<dbReference type="Proteomes" id="UP000279259">
    <property type="component" value="Unassembled WGS sequence"/>
</dbReference>
<feature type="transmembrane region" description="Helical" evidence="4">
    <location>
        <begin position="367"/>
        <end position="392"/>
    </location>
</feature>
<feature type="compositionally biased region" description="Polar residues" evidence="3">
    <location>
        <begin position="211"/>
        <end position="225"/>
    </location>
</feature>
<evidence type="ECO:0000256" key="3">
    <source>
        <dbReference type="SAM" id="MobiDB-lite"/>
    </source>
</evidence>
<feature type="transmembrane region" description="Helical" evidence="4">
    <location>
        <begin position="170"/>
        <end position="189"/>
    </location>
</feature>
<proteinExistence type="predicted"/>
<name>A0A427XPD0_9TREE</name>
<dbReference type="EMBL" id="RSCD01000034">
    <property type="protein sequence ID" value="RSH80683.1"/>
    <property type="molecule type" value="Genomic_DNA"/>
</dbReference>
<evidence type="ECO:0000256" key="1">
    <source>
        <dbReference type="ARBA" id="ARBA00004429"/>
    </source>
</evidence>
<keyword evidence="7" id="KW-1185">Reference proteome</keyword>
<evidence type="ECO:0000256" key="4">
    <source>
        <dbReference type="SAM" id="Phobius"/>
    </source>
</evidence>
<feature type="transmembrane region" description="Helical" evidence="4">
    <location>
        <begin position="412"/>
        <end position="429"/>
    </location>
</feature>
<gene>
    <name evidence="6" type="ORF">EHS25_007161</name>
</gene>
<keyword evidence="4" id="KW-0472">Membrane</keyword>
<sequence>MRSTAAYRAAYDPYVEGMSYQSVASPPSDLITRILSPSCRSSLMTASITLLRHRPAFVPIGTAITKPLEVEGTCIDIVALCLSSIPINVLTDLAILLLPLPILTSLRMEFREKVILVTTFIVGGFVTIVDVVRIVYLQEALKEELLVNPSASITATTPPHNFTYHASFSLMWLAVEVSVGIMCCSALVLKPLVMCVMPKPLNAPQIHRHLPNQTSDSLLHSNTSERSSDSSHLEDAPSLAWDTQPATNPLSPRAADLSRIESSVSPISPTQPSLSVILRQSTSDEEGETLNSFEMLASEPSAEDPGTWPPLEGSWTRRKSAPRRSTVMSERRATVATDTSQEATQNFFDFVHVKGKVPLTQLSAKEAWWPTMFVSILFFLWGFAYALVGSLSVQIQNLLPYPPSHTIALHDAYRGAYIVGPLLVGYWALKREGFKATFMTGLAIFAQGRCHSGYHPSCDLTLASSSPTLSSPSAFPALKWPQTCSSVLPVQVALFAGTDQLYLFRVQWRCFTIALFVVTLAIIFYYVPLSEAGDDDLETTAPQRLYNAGLDPRDKAFDIRVRLLVLWSGLLAAWFY</sequence>
<dbReference type="Gene3D" id="1.20.1250.20">
    <property type="entry name" value="MFS general substrate transporter like domains"/>
    <property type="match status" value="1"/>
</dbReference>
<feature type="region of interest" description="Disordered" evidence="3">
    <location>
        <begin position="207"/>
        <end position="282"/>
    </location>
</feature>
<feature type="domain" description="Rhodopsin" evidence="5">
    <location>
        <begin position="70"/>
        <end position="193"/>
    </location>
</feature>
<comment type="subcellular location">
    <subcellularLocation>
        <location evidence="1">Cell inner membrane</location>
        <topology evidence="1">Multi-pass membrane protein</topology>
    </subcellularLocation>
</comment>
<feature type="transmembrane region" description="Helical" evidence="4">
    <location>
        <begin position="114"/>
        <end position="136"/>
    </location>
</feature>
<feature type="transmembrane region" description="Helical" evidence="4">
    <location>
        <begin position="508"/>
        <end position="527"/>
    </location>
</feature>